<gene>
    <name evidence="1" type="ORF">SNAT2548_LOCUS31795</name>
</gene>
<reference evidence="1" key="1">
    <citation type="submission" date="2021-02" db="EMBL/GenBank/DDBJ databases">
        <authorList>
            <person name="Dougan E. K."/>
            <person name="Rhodes N."/>
            <person name="Thang M."/>
            <person name="Chan C."/>
        </authorList>
    </citation>
    <scope>NUCLEOTIDE SEQUENCE</scope>
</reference>
<dbReference type="AlphaFoldDB" id="A0A812U461"/>
<dbReference type="Proteomes" id="UP000604046">
    <property type="component" value="Unassembled WGS sequence"/>
</dbReference>
<accession>A0A812U461</accession>
<feature type="non-terminal residue" evidence="1">
    <location>
        <position position="1"/>
    </location>
</feature>
<evidence type="ECO:0000313" key="1">
    <source>
        <dbReference type="EMBL" id="CAE7562830.1"/>
    </source>
</evidence>
<dbReference type="EMBL" id="CAJNDS010002677">
    <property type="protein sequence ID" value="CAE7562830.1"/>
    <property type="molecule type" value="Genomic_DNA"/>
</dbReference>
<dbReference type="OrthoDB" id="439145at2759"/>
<evidence type="ECO:0000313" key="2">
    <source>
        <dbReference type="Proteomes" id="UP000604046"/>
    </source>
</evidence>
<protein>
    <submittedName>
        <fullName evidence="1">Uncharacterized protein</fullName>
    </submittedName>
</protein>
<proteinExistence type="predicted"/>
<organism evidence="1 2">
    <name type="scientific">Symbiodinium natans</name>
    <dbReference type="NCBI Taxonomy" id="878477"/>
    <lineage>
        <taxon>Eukaryota</taxon>
        <taxon>Sar</taxon>
        <taxon>Alveolata</taxon>
        <taxon>Dinophyceae</taxon>
        <taxon>Suessiales</taxon>
        <taxon>Symbiodiniaceae</taxon>
        <taxon>Symbiodinium</taxon>
    </lineage>
</organism>
<name>A0A812U461_9DINO</name>
<comment type="caution">
    <text evidence="1">The sequence shown here is derived from an EMBL/GenBank/DDBJ whole genome shotgun (WGS) entry which is preliminary data.</text>
</comment>
<feature type="non-terminal residue" evidence="1">
    <location>
        <position position="52"/>
    </location>
</feature>
<sequence>IDISGLPQALCNNNCVEAMLEQAGFANVVSSFQTDEVGAVRVFLVSWPAATH</sequence>
<keyword evidence="2" id="KW-1185">Reference proteome</keyword>